<dbReference type="AlphaFoldDB" id="A0A382Q827"/>
<dbReference type="PRINTS" id="PR01228">
    <property type="entry name" value="EGGSHELL"/>
</dbReference>
<sequence>GGVGAAAVQGANGNDSTAFGITAMGGGGGGFNGGVNGKPGGNGGGGGAQSGSGGSYTQTNNGGGTAPGNPGQSGGSAASGGNYGSGGGGGNGGNGAGTGGQGGGVGGAGYGGTGTDYETGSNITYGGGGGGASYSGGNGGAGGSGGGGQGGTYNTSNATDGTDGLGGGGGGAEGYAVAPGQSGGDGVVIIRFTAGTLGTPASYNDMILESNTITAQAAPTKGDLVFTYTNGAGTAVVGTNITAEYSADAGSTWTDFGIAAGDVQGTTGGHTIVTKNNVALTSTSGTSMRYRIKTLVQSVALTTRIHAVSLGWS</sequence>
<dbReference type="EMBL" id="UINC01112648">
    <property type="protein sequence ID" value="SVC81744.1"/>
    <property type="molecule type" value="Genomic_DNA"/>
</dbReference>
<reference evidence="2" key="1">
    <citation type="submission" date="2018-05" db="EMBL/GenBank/DDBJ databases">
        <authorList>
            <person name="Lanie J.A."/>
            <person name="Ng W.-L."/>
            <person name="Kazmierczak K.M."/>
            <person name="Andrzejewski T.M."/>
            <person name="Davidsen T.M."/>
            <person name="Wayne K.J."/>
            <person name="Tettelin H."/>
            <person name="Glass J.I."/>
            <person name="Rusch D."/>
            <person name="Podicherti R."/>
            <person name="Tsui H.-C.T."/>
            <person name="Winkler M.E."/>
        </authorList>
    </citation>
    <scope>NUCLEOTIDE SEQUENCE</scope>
</reference>
<feature type="compositionally biased region" description="Gly residues" evidence="1">
    <location>
        <begin position="35"/>
        <end position="54"/>
    </location>
</feature>
<accession>A0A382Q827</accession>
<feature type="compositionally biased region" description="Gly residues" evidence="1">
    <location>
        <begin position="61"/>
        <end position="82"/>
    </location>
</feature>
<evidence type="ECO:0000313" key="2">
    <source>
        <dbReference type="EMBL" id="SVC81744.1"/>
    </source>
</evidence>
<feature type="region of interest" description="Disordered" evidence="1">
    <location>
        <begin position="35"/>
        <end position="82"/>
    </location>
</feature>
<proteinExistence type="predicted"/>
<name>A0A382Q827_9ZZZZ</name>
<gene>
    <name evidence="2" type="ORF">METZ01_LOCUS334598</name>
</gene>
<feature type="non-terminal residue" evidence="2">
    <location>
        <position position="1"/>
    </location>
</feature>
<organism evidence="2">
    <name type="scientific">marine metagenome</name>
    <dbReference type="NCBI Taxonomy" id="408172"/>
    <lineage>
        <taxon>unclassified sequences</taxon>
        <taxon>metagenomes</taxon>
        <taxon>ecological metagenomes</taxon>
    </lineage>
</organism>
<evidence type="ECO:0000256" key="1">
    <source>
        <dbReference type="SAM" id="MobiDB-lite"/>
    </source>
</evidence>
<protein>
    <submittedName>
        <fullName evidence="2">Uncharacterized protein</fullName>
    </submittedName>
</protein>